<dbReference type="EMBL" id="VICE01000081">
    <property type="protein sequence ID" value="TQD45284.1"/>
    <property type="molecule type" value="Genomic_DNA"/>
</dbReference>
<organism evidence="2 3">
    <name type="scientific">Marilutibacter aestuarii</name>
    <dbReference type="NCBI Taxonomy" id="1706195"/>
    <lineage>
        <taxon>Bacteria</taxon>
        <taxon>Pseudomonadati</taxon>
        <taxon>Pseudomonadota</taxon>
        <taxon>Gammaproteobacteria</taxon>
        <taxon>Lysobacterales</taxon>
        <taxon>Lysobacteraceae</taxon>
        <taxon>Marilutibacter</taxon>
    </lineage>
</organism>
<dbReference type="RefSeq" id="WP_141518347.1">
    <property type="nucleotide sequence ID" value="NZ_VICE01000081.1"/>
</dbReference>
<evidence type="ECO:0008006" key="4">
    <source>
        <dbReference type="Google" id="ProtNLM"/>
    </source>
</evidence>
<name>A0A508A9Y2_9GAMM</name>
<reference evidence="2 3" key="1">
    <citation type="submission" date="2019-06" db="EMBL/GenBank/DDBJ databases">
        <title>Lysobacter alkalisoli sp. nov. isolated from saline soil.</title>
        <authorList>
            <person name="Sun J.-Q."/>
            <person name="Xu L."/>
        </authorList>
    </citation>
    <scope>NUCLEOTIDE SEQUENCE [LARGE SCALE GENOMIC DNA]</scope>
    <source>
        <strain evidence="2 3">JCM 31130</strain>
    </source>
</reference>
<gene>
    <name evidence="2" type="ORF">FKV25_08405</name>
</gene>
<dbReference type="SUPFAM" id="SSF56925">
    <property type="entry name" value="OMPA-like"/>
    <property type="match status" value="1"/>
</dbReference>
<feature type="chain" id="PRO_5021499892" description="Outer membrane beta-barrel protein" evidence="1">
    <location>
        <begin position="27"/>
        <end position="267"/>
    </location>
</feature>
<accession>A0A508A9Y2</accession>
<sequence length="267" mass="27887">MNRNLLLAAAFSMTGLTLAFSAPASAAGPEQGRWSFSLLGGIDTPVDGDVHDGAVAVVPDLGPLNPALAGVDAELRIGARGHDQIYDNAIGYGLEFGYGLSDRAEVFGHLRETEADPGTVQVGGAFVPALNTELPVFGTFSDYEAWSAEVGYRYYFMEPGGARPFIAGRVGATETEQIRATFVIPDAGIAINDVPFTDKGWVVSGGVDVGVLIPVGERFSLVAQAGMRYVDDLEGDDSAIGGLGLGSINDTGSRLSVPVSVAARWDF</sequence>
<protein>
    <recommendedName>
        <fullName evidence="4">Outer membrane beta-barrel protein</fullName>
    </recommendedName>
</protein>
<dbReference type="OrthoDB" id="7629748at2"/>
<evidence type="ECO:0000256" key="1">
    <source>
        <dbReference type="SAM" id="SignalP"/>
    </source>
</evidence>
<keyword evidence="1" id="KW-0732">Signal</keyword>
<proteinExistence type="predicted"/>
<evidence type="ECO:0000313" key="2">
    <source>
        <dbReference type="EMBL" id="TQD45284.1"/>
    </source>
</evidence>
<dbReference type="AlphaFoldDB" id="A0A508A9Y2"/>
<feature type="signal peptide" evidence="1">
    <location>
        <begin position="1"/>
        <end position="26"/>
    </location>
</feature>
<dbReference type="Gene3D" id="2.40.160.20">
    <property type="match status" value="1"/>
</dbReference>
<evidence type="ECO:0000313" key="3">
    <source>
        <dbReference type="Proteomes" id="UP000318212"/>
    </source>
</evidence>
<keyword evidence="3" id="KW-1185">Reference proteome</keyword>
<dbReference type="Proteomes" id="UP000318212">
    <property type="component" value="Unassembled WGS sequence"/>
</dbReference>
<dbReference type="InterPro" id="IPR011250">
    <property type="entry name" value="OMP/PagP_B-barrel"/>
</dbReference>
<comment type="caution">
    <text evidence="2">The sequence shown here is derived from an EMBL/GenBank/DDBJ whole genome shotgun (WGS) entry which is preliminary data.</text>
</comment>